<proteinExistence type="predicted"/>
<protein>
    <recommendedName>
        <fullName evidence="3">Lipoprotein</fullName>
    </recommendedName>
</protein>
<dbReference type="RefSeq" id="WP_100707928.1">
    <property type="nucleotide sequence ID" value="NZ_NPDL01000009.1"/>
</dbReference>
<dbReference type="InterPro" id="IPR011990">
    <property type="entry name" value="TPR-like_helical_dom_sf"/>
</dbReference>
<dbReference type="EMBL" id="NPDN01000009">
    <property type="protein sequence ID" value="PJZ24332.1"/>
    <property type="molecule type" value="Genomic_DNA"/>
</dbReference>
<evidence type="ECO:0000313" key="1">
    <source>
        <dbReference type="EMBL" id="PJZ24332.1"/>
    </source>
</evidence>
<evidence type="ECO:0008006" key="3">
    <source>
        <dbReference type="Google" id="ProtNLM"/>
    </source>
</evidence>
<evidence type="ECO:0000313" key="2">
    <source>
        <dbReference type="Proteomes" id="UP000232196"/>
    </source>
</evidence>
<organism evidence="1 2">
    <name type="scientific">Leptospira hartskeerlii</name>
    <dbReference type="NCBI Taxonomy" id="2023177"/>
    <lineage>
        <taxon>Bacteria</taxon>
        <taxon>Pseudomonadati</taxon>
        <taxon>Spirochaetota</taxon>
        <taxon>Spirochaetia</taxon>
        <taxon>Leptospirales</taxon>
        <taxon>Leptospiraceae</taxon>
        <taxon>Leptospira</taxon>
    </lineage>
</organism>
<reference evidence="1 2" key="1">
    <citation type="submission" date="2017-07" db="EMBL/GenBank/DDBJ databases">
        <title>Leptospira spp. isolated from tropical soils.</title>
        <authorList>
            <person name="Thibeaux R."/>
            <person name="Iraola G."/>
            <person name="Ferres I."/>
            <person name="Bierque E."/>
            <person name="Girault D."/>
            <person name="Soupe-Gilbert M.-E."/>
            <person name="Picardeau M."/>
            <person name="Goarant C."/>
        </authorList>
    </citation>
    <scope>NUCLEOTIDE SEQUENCE [LARGE SCALE GENOMIC DNA]</scope>
    <source>
        <strain evidence="1 2">MCA1-C-A1</strain>
    </source>
</reference>
<comment type="caution">
    <text evidence="1">The sequence shown here is derived from an EMBL/GenBank/DDBJ whole genome shotgun (WGS) entry which is preliminary data.</text>
</comment>
<dbReference type="SUPFAM" id="SSF48452">
    <property type="entry name" value="TPR-like"/>
    <property type="match status" value="1"/>
</dbReference>
<dbReference type="NCBIfam" id="NF047481">
    <property type="entry name" value="lipo_LIC12587"/>
    <property type="match status" value="1"/>
</dbReference>
<keyword evidence="2" id="KW-1185">Reference proteome</keyword>
<name>A0A2M9X9V1_9LEPT</name>
<accession>A0A2M9X9V1</accession>
<gene>
    <name evidence="1" type="ORF">CH357_16865</name>
</gene>
<dbReference type="Gene3D" id="1.25.40.10">
    <property type="entry name" value="Tetratricopeptide repeat domain"/>
    <property type="match status" value="1"/>
</dbReference>
<dbReference type="Proteomes" id="UP000232196">
    <property type="component" value="Unassembled WGS sequence"/>
</dbReference>
<dbReference type="OrthoDB" id="340884at2"/>
<dbReference type="AlphaFoldDB" id="A0A2M9X9V1"/>
<sequence length="214" mass="24931">MSKYLTILFIGAQFLLYCASTQKEGAVSANLETQVRAEIKGIDQQLSDLHPEDKRRSELLLQKSKLLLKIESFKEASLVLREVQNSKDGRNLQHLDHYLGSAYLGINDYDNAIVHFRKSDNVDRDFESVTRKKMWAKAYFEDEKYGQALGILGRASREKNFEKDLFYYETVVVSFYRIKEYKRCQLVLEEGLQKFPESLVLKETSEKISQVLQR</sequence>